<proteinExistence type="predicted"/>
<evidence type="ECO:0000313" key="1">
    <source>
        <dbReference type="EMBL" id="KAK7067704.1"/>
    </source>
</evidence>
<keyword evidence="2" id="KW-1185">Reference proteome</keyword>
<name>A0AAN8ZY60_HALRR</name>
<sequence length="89" mass="10441">MKSYDQLDHRILSIRLLRSSVYRQSIYKTTQQTKRGQKKSRLRRQGQIFGARNISQLSNKSKNAMEAMRQTTLTRSTINNTVLGVFYED</sequence>
<dbReference type="Proteomes" id="UP001381693">
    <property type="component" value="Unassembled WGS sequence"/>
</dbReference>
<organism evidence="1 2">
    <name type="scientific">Halocaridina rubra</name>
    <name type="common">Hawaiian red shrimp</name>
    <dbReference type="NCBI Taxonomy" id="373956"/>
    <lineage>
        <taxon>Eukaryota</taxon>
        <taxon>Metazoa</taxon>
        <taxon>Ecdysozoa</taxon>
        <taxon>Arthropoda</taxon>
        <taxon>Crustacea</taxon>
        <taxon>Multicrustacea</taxon>
        <taxon>Malacostraca</taxon>
        <taxon>Eumalacostraca</taxon>
        <taxon>Eucarida</taxon>
        <taxon>Decapoda</taxon>
        <taxon>Pleocyemata</taxon>
        <taxon>Caridea</taxon>
        <taxon>Atyoidea</taxon>
        <taxon>Atyidae</taxon>
        <taxon>Halocaridina</taxon>
    </lineage>
</organism>
<comment type="caution">
    <text evidence="1">The sequence shown here is derived from an EMBL/GenBank/DDBJ whole genome shotgun (WGS) entry which is preliminary data.</text>
</comment>
<reference evidence="1 2" key="1">
    <citation type="submission" date="2023-11" db="EMBL/GenBank/DDBJ databases">
        <title>Halocaridina rubra genome assembly.</title>
        <authorList>
            <person name="Smith C."/>
        </authorList>
    </citation>
    <scope>NUCLEOTIDE SEQUENCE [LARGE SCALE GENOMIC DNA]</scope>
    <source>
        <strain evidence="1">EP-1</strain>
        <tissue evidence="1">Whole</tissue>
    </source>
</reference>
<gene>
    <name evidence="1" type="ORF">SK128_007884</name>
</gene>
<accession>A0AAN8ZY60</accession>
<evidence type="ECO:0000313" key="2">
    <source>
        <dbReference type="Proteomes" id="UP001381693"/>
    </source>
</evidence>
<dbReference type="AlphaFoldDB" id="A0AAN8ZY60"/>
<protein>
    <submittedName>
        <fullName evidence="1">Uncharacterized protein</fullName>
    </submittedName>
</protein>
<dbReference type="EMBL" id="JAXCGZ010017816">
    <property type="protein sequence ID" value="KAK7067704.1"/>
    <property type="molecule type" value="Genomic_DNA"/>
</dbReference>